<keyword evidence="4" id="KW-1185">Reference proteome</keyword>
<name>A0A4R4EKH1_9BACL</name>
<feature type="transmembrane region" description="Helical" evidence="2">
    <location>
        <begin position="20"/>
        <end position="40"/>
    </location>
</feature>
<keyword evidence="1" id="KW-0175">Coiled coil</keyword>
<gene>
    <name evidence="3" type="ORF">E0485_03630</name>
</gene>
<comment type="caution">
    <text evidence="3">The sequence shown here is derived from an EMBL/GenBank/DDBJ whole genome shotgun (WGS) entry which is preliminary data.</text>
</comment>
<dbReference type="Proteomes" id="UP000295418">
    <property type="component" value="Unassembled WGS sequence"/>
</dbReference>
<dbReference type="Gene3D" id="1.10.220.30">
    <property type="match status" value="1"/>
</dbReference>
<dbReference type="RefSeq" id="WP_132416610.1">
    <property type="nucleotide sequence ID" value="NZ_SKFG01000002.1"/>
</dbReference>
<feature type="coiled-coil region" evidence="1">
    <location>
        <begin position="85"/>
        <end position="133"/>
    </location>
</feature>
<evidence type="ECO:0000313" key="3">
    <source>
        <dbReference type="EMBL" id="TCZ79963.1"/>
    </source>
</evidence>
<keyword evidence="2" id="KW-1133">Transmembrane helix</keyword>
<evidence type="ECO:0000313" key="4">
    <source>
        <dbReference type="Proteomes" id="UP000295418"/>
    </source>
</evidence>
<dbReference type="AlphaFoldDB" id="A0A4R4EKH1"/>
<evidence type="ECO:0008006" key="5">
    <source>
        <dbReference type="Google" id="ProtNLM"/>
    </source>
</evidence>
<dbReference type="SUPFAM" id="SSF158791">
    <property type="entry name" value="MgtE N-terminal domain-like"/>
    <property type="match status" value="1"/>
</dbReference>
<keyword evidence="2" id="KW-0472">Membrane</keyword>
<keyword evidence="2" id="KW-0812">Transmembrane</keyword>
<dbReference type="OrthoDB" id="2381574at2"/>
<evidence type="ECO:0000256" key="1">
    <source>
        <dbReference type="SAM" id="Coils"/>
    </source>
</evidence>
<accession>A0A4R4EKH1</accession>
<proteinExistence type="predicted"/>
<sequence length="307" mass="34089">MSNVNTTETPSYSVFERFLIWFLIPIVFTIVLLFVLFYILDIDVTKKVQSTLHNIPVIGYMIPAPKGEEADPVTTEDVVTPEKVAEEKDKEIASLKAQITELQGKIEQSGQSTASKEQEVQTLKDKLAAVEDQNRLKGKTDEEYSKQVQDLANVYAKMNPSKAAPIMENLTLKESVLVMSMMKTDNRVKVLEKMNPKKAAEVSIAMKDSSPVQNLEMEALRERLKVNEEEKLSGNGKQLNNADLGQTFANMTPKSAATVLLEMYKIAPSKVISILSEMDSNARSQVMSALGELDKEQTAGIANKLSK</sequence>
<organism evidence="3 4">
    <name type="scientific">Paenibacillus albiflavus</name>
    <dbReference type="NCBI Taxonomy" id="2545760"/>
    <lineage>
        <taxon>Bacteria</taxon>
        <taxon>Bacillati</taxon>
        <taxon>Bacillota</taxon>
        <taxon>Bacilli</taxon>
        <taxon>Bacillales</taxon>
        <taxon>Paenibacillaceae</taxon>
        <taxon>Paenibacillus</taxon>
    </lineage>
</organism>
<reference evidence="3 4" key="1">
    <citation type="submission" date="2019-03" db="EMBL/GenBank/DDBJ databases">
        <authorList>
            <person name="Kim M.K.M."/>
        </authorList>
    </citation>
    <scope>NUCLEOTIDE SEQUENCE [LARGE SCALE GENOMIC DNA]</scope>
    <source>
        <strain evidence="3 4">18JY21-1</strain>
    </source>
</reference>
<dbReference type="EMBL" id="SKFG01000002">
    <property type="protein sequence ID" value="TCZ79963.1"/>
    <property type="molecule type" value="Genomic_DNA"/>
</dbReference>
<evidence type="ECO:0000256" key="2">
    <source>
        <dbReference type="SAM" id="Phobius"/>
    </source>
</evidence>
<protein>
    <recommendedName>
        <fullName evidence="5">Magnesium transporter MgtE intracellular domain-containing protein</fullName>
    </recommendedName>
</protein>